<keyword evidence="7" id="KW-0963">Cytoplasm</keyword>
<dbReference type="GO" id="GO:0008270">
    <property type="term" value="F:zinc ion binding"/>
    <property type="evidence" value="ECO:0007669"/>
    <property type="project" value="InterPro"/>
</dbReference>
<accession>A0A2M7VAJ1</accession>
<keyword evidence="8" id="KW-0175">Coiled coil</keyword>
<evidence type="ECO:0000259" key="10">
    <source>
        <dbReference type="Pfam" id="PF19269"/>
    </source>
</evidence>
<evidence type="ECO:0000256" key="5">
    <source>
        <dbReference type="ARBA" id="ARBA00022917"/>
    </source>
</evidence>
<dbReference type="GO" id="GO:0005737">
    <property type="term" value="C:cytoplasm"/>
    <property type="evidence" value="ECO:0007669"/>
    <property type="project" value="UniProtKB-SubCell"/>
</dbReference>
<keyword evidence="6 7" id="KW-0030">Aminoacyl-tRNA synthetase</keyword>
<protein>
    <recommendedName>
        <fullName evidence="7">Glutamate--tRNA ligase</fullName>
        <ecNumber evidence="7">6.1.1.17</ecNumber>
    </recommendedName>
    <alternativeName>
        <fullName evidence="7">Glutamyl-tRNA synthetase</fullName>
        <shortName evidence="7">GluRS</shortName>
    </alternativeName>
</protein>
<dbReference type="SUPFAM" id="SSF48163">
    <property type="entry name" value="An anticodon-binding domain of class I aminoacyl-tRNA synthetases"/>
    <property type="match status" value="1"/>
</dbReference>
<dbReference type="InterPro" id="IPR001412">
    <property type="entry name" value="aa-tRNA-synth_I_CS"/>
</dbReference>
<dbReference type="GO" id="GO:0005524">
    <property type="term" value="F:ATP binding"/>
    <property type="evidence" value="ECO:0007669"/>
    <property type="project" value="UniProtKB-UniRule"/>
</dbReference>
<dbReference type="CDD" id="cd00808">
    <property type="entry name" value="GluRS_core"/>
    <property type="match status" value="1"/>
</dbReference>
<name>A0A2M7VAJ1_9BACT</name>
<dbReference type="SUPFAM" id="SSF52374">
    <property type="entry name" value="Nucleotidylyl transferase"/>
    <property type="match status" value="1"/>
</dbReference>
<comment type="subunit">
    <text evidence="7">Monomer.</text>
</comment>
<keyword evidence="5 7" id="KW-0648">Protein biosynthesis</keyword>
<dbReference type="InterPro" id="IPR033910">
    <property type="entry name" value="GluRS_core"/>
</dbReference>
<feature type="domain" description="Aminoacyl-tRNA synthetase class I anticodon-binding" evidence="10">
    <location>
        <begin position="339"/>
        <end position="481"/>
    </location>
</feature>
<reference evidence="12" key="1">
    <citation type="submission" date="2017-09" db="EMBL/GenBank/DDBJ databases">
        <title>Depth-based differentiation of microbial function through sediment-hosted aquifers and enrichment of novel symbionts in the deep terrestrial subsurface.</title>
        <authorList>
            <person name="Probst A.J."/>
            <person name="Ladd B."/>
            <person name="Jarett J.K."/>
            <person name="Geller-Mcgrath D.E."/>
            <person name="Sieber C.M.K."/>
            <person name="Emerson J.B."/>
            <person name="Anantharaman K."/>
            <person name="Thomas B.C."/>
            <person name="Malmstrom R."/>
            <person name="Stieglmeier M."/>
            <person name="Klingl A."/>
            <person name="Woyke T."/>
            <person name="Ryan C.M."/>
            <person name="Banfield J.F."/>
        </authorList>
    </citation>
    <scope>NUCLEOTIDE SEQUENCE [LARGE SCALE GENOMIC DNA]</scope>
</reference>
<dbReference type="PRINTS" id="PR00987">
    <property type="entry name" value="TRNASYNTHGLU"/>
</dbReference>
<dbReference type="Gene3D" id="3.40.50.620">
    <property type="entry name" value="HUPs"/>
    <property type="match status" value="1"/>
</dbReference>
<dbReference type="NCBIfam" id="TIGR00464">
    <property type="entry name" value="gltX_bact"/>
    <property type="match status" value="1"/>
</dbReference>
<dbReference type="PANTHER" id="PTHR43311">
    <property type="entry name" value="GLUTAMATE--TRNA LIGASE"/>
    <property type="match status" value="1"/>
</dbReference>
<dbReference type="AlphaFoldDB" id="A0A2M7VAJ1"/>
<dbReference type="InterPro" id="IPR014729">
    <property type="entry name" value="Rossmann-like_a/b/a_fold"/>
</dbReference>
<dbReference type="GO" id="GO:0000049">
    <property type="term" value="F:tRNA binding"/>
    <property type="evidence" value="ECO:0007669"/>
    <property type="project" value="InterPro"/>
</dbReference>
<evidence type="ECO:0000313" key="11">
    <source>
        <dbReference type="EMBL" id="PIZ95910.1"/>
    </source>
</evidence>
<evidence type="ECO:0000256" key="4">
    <source>
        <dbReference type="ARBA" id="ARBA00022840"/>
    </source>
</evidence>
<keyword evidence="3 7" id="KW-0547">Nucleotide-binding</keyword>
<dbReference type="GO" id="GO:0006424">
    <property type="term" value="P:glutamyl-tRNA aminoacylation"/>
    <property type="evidence" value="ECO:0007669"/>
    <property type="project" value="UniProtKB-UniRule"/>
</dbReference>
<dbReference type="PANTHER" id="PTHR43311:SF2">
    <property type="entry name" value="GLUTAMATE--TRNA LIGASE, MITOCHONDRIAL-RELATED"/>
    <property type="match status" value="1"/>
</dbReference>
<keyword evidence="2 7" id="KW-0436">Ligase</keyword>
<feature type="binding site" evidence="7">
    <location>
        <position position="259"/>
    </location>
    <ligand>
        <name>ATP</name>
        <dbReference type="ChEBI" id="CHEBI:30616"/>
    </ligand>
</feature>
<dbReference type="Gene3D" id="1.10.10.350">
    <property type="match status" value="1"/>
</dbReference>
<dbReference type="Pfam" id="PF00749">
    <property type="entry name" value="tRNA-synt_1c"/>
    <property type="match status" value="1"/>
</dbReference>
<evidence type="ECO:0000313" key="12">
    <source>
        <dbReference type="Proteomes" id="UP000231453"/>
    </source>
</evidence>
<dbReference type="InterPro" id="IPR000924">
    <property type="entry name" value="Glu/Gln-tRNA-synth"/>
</dbReference>
<evidence type="ECO:0000256" key="8">
    <source>
        <dbReference type="SAM" id="Coils"/>
    </source>
</evidence>
<dbReference type="InterPro" id="IPR008925">
    <property type="entry name" value="aa_tRNA-synth_I_cd-bd_sf"/>
</dbReference>
<gene>
    <name evidence="7" type="primary">gltX</name>
    <name evidence="11" type="ORF">COX80_02960</name>
</gene>
<evidence type="ECO:0000256" key="1">
    <source>
        <dbReference type="ARBA" id="ARBA00007894"/>
    </source>
</evidence>
<proteinExistence type="inferred from homology"/>
<dbReference type="InterPro" id="IPR045462">
    <property type="entry name" value="aa-tRNA-synth_I_cd-bd"/>
</dbReference>
<dbReference type="Pfam" id="PF19269">
    <property type="entry name" value="Anticodon_2"/>
    <property type="match status" value="1"/>
</dbReference>
<keyword evidence="4 7" id="KW-0067">ATP-binding</keyword>
<evidence type="ECO:0000256" key="7">
    <source>
        <dbReference type="HAMAP-Rule" id="MF_00022"/>
    </source>
</evidence>
<dbReference type="InterPro" id="IPR004527">
    <property type="entry name" value="Glu-tRNA-ligase_bac/mito"/>
</dbReference>
<comment type="caution">
    <text evidence="7">Lacks conserved residue(s) required for the propagation of feature annotation.</text>
</comment>
<dbReference type="InterPro" id="IPR020058">
    <property type="entry name" value="Glu/Gln-tRNA-synth_Ib_cat-dom"/>
</dbReference>
<dbReference type="HAMAP" id="MF_00022">
    <property type="entry name" value="Glu_tRNA_synth_type1"/>
    <property type="match status" value="1"/>
</dbReference>
<feature type="domain" description="Glutamyl/glutaminyl-tRNA synthetase class Ib catalytic" evidence="9">
    <location>
        <begin position="2"/>
        <end position="325"/>
    </location>
</feature>
<dbReference type="GO" id="GO:0004818">
    <property type="term" value="F:glutamate-tRNA ligase activity"/>
    <property type="evidence" value="ECO:0007669"/>
    <property type="project" value="UniProtKB-UniRule"/>
</dbReference>
<dbReference type="InterPro" id="IPR020751">
    <property type="entry name" value="aa-tRNA-synth_I_codon-bd_sub2"/>
</dbReference>
<dbReference type="InterPro" id="IPR049940">
    <property type="entry name" value="GluQ/Sye"/>
</dbReference>
<dbReference type="FunFam" id="3.40.50.620:FF:000045">
    <property type="entry name" value="Glutamate--tRNA ligase, mitochondrial"/>
    <property type="match status" value="1"/>
</dbReference>
<feature type="short sequence motif" description="'HIGH' region" evidence="7">
    <location>
        <begin position="8"/>
        <end position="18"/>
    </location>
</feature>
<feature type="coiled-coil region" evidence="8">
    <location>
        <begin position="398"/>
        <end position="425"/>
    </location>
</feature>
<organism evidence="11 12">
    <name type="scientific">Candidatus Magasanikbacteria bacterium CG_4_10_14_0_2_um_filter_33_14</name>
    <dbReference type="NCBI Taxonomy" id="1974636"/>
    <lineage>
        <taxon>Bacteria</taxon>
        <taxon>Candidatus Magasanikiibacteriota</taxon>
    </lineage>
</organism>
<dbReference type="EMBL" id="PFPL01000042">
    <property type="protein sequence ID" value="PIZ95910.1"/>
    <property type="molecule type" value="Genomic_DNA"/>
</dbReference>
<comment type="subcellular location">
    <subcellularLocation>
        <location evidence="7">Cytoplasm</location>
    </subcellularLocation>
</comment>
<sequence length="485" mass="56091">MIRTRFAPSPTGYLHIGGLRTALYAYLFAKKHEGKFLIRIEDTDRERLVEDSLKNILDSFVWANISIDEGVLLDNNEITQKGDKGPYIQSERLEIYQEYIKILLEKNDAYHCFCTKERLDEMRKNQEENKLATGYDGHCRNLTKEEVASKLEAGEKSVIRMKMPKEGITVIDDLIRGKVEFKNELIDDQVLIKADGFPTYHFAVVVDDHLMEISHVVRGEEWLASTPKHINLYKMFGWEAPEFAHLSLLINEKKQKLSKRHGDVSVVDYVKKGYLPEAFVNFIAFLGWNPGDDREFFTLEELEKEFDFDKVGKAPAVFNIEKLNWYNKQYIMKMSKEELAKRCGSFFQEKNVDISKFDLAQVVGLEQGRANTLLEIVENTSFIFSLSEYDSTMLVWKKSDREKTKANLEKTIEFLENLTGEWNRENLETTILNWIKEQELGNGDVLWPMRVALSGLRNSPGPLEIASVLGKTETLNRMQQAVDKI</sequence>
<evidence type="ECO:0000256" key="3">
    <source>
        <dbReference type="ARBA" id="ARBA00022741"/>
    </source>
</evidence>
<dbReference type="Proteomes" id="UP000231453">
    <property type="component" value="Unassembled WGS sequence"/>
</dbReference>
<dbReference type="PROSITE" id="PS00178">
    <property type="entry name" value="AA_TRNA_LIGASE_I"/>
    <property type="match status" value="1"/>
</dbReference>
<feature type="short sequence motif" description="'KMSKS' region" evidence="7">
    <location>
        <begin position="256"/>
        <end position="260"/>
    </location>
</feature>
<comment type="similarity">
    <text evidence="1 7">Belongs to the class-I aminoacyl-tRNA synthetase family. Glutamate--tRNA ligase type 1 subfamily.</text>
</comment>
<evidence type="ECO:0000256" key="2">
    <source>
        <dbReference type="ARBA" id="ARBA00022598"/>
    </source>
</evidence>
<comment type="catalytic activity">
    <reaction evidence="7">
        <text>tRNA(Glu) + L-glutamate + ATP = L-glutamyl-tRNA(Glu) + AMP + diphosphate</text>
        <dbReference type="Rhea" id="RHEA:23540"/>
        <dbReference type="Rhea" id="RHEA-COMP:9663"/>
        <dbReference type="Rhea" id="RHEA-COMP:9680"/>
        <dbReference type="ChEBI" id="CHEBI:29985"/>
        <dbReference type="ChEBI" id="CHEBI:30616"/>
        <dbReference type="ChEBI" id="CHEBI:33019"/>
        <dbReference type="ChEBI" id="CHEBI:78442"/>
        <dbReference type="ChEBI" id="CHEBI:78520"/>
        <dbReference type="ChEBI" id="CHEBI:456215"/>
        <dbReference type="EC" id="6.1.1.17"/>
    </reaction>
</comment>
<comment type="function">
    <text evidence="7">Catalyzes the attachment of glutamate to tRNA(Glu) in a two-step reaction: glutamate is first activated by ATP to form Glu-AMP and then transferred to the acceptor end of tRNA(Glu).</text>
</comment>
<evidence type="ECO:0000256" key="6">
    <source>
        <dbReference type="ARBA" id="ARBA00023146"/>
    </source>
</evidence>
<dbReference type="EC" id="6.1.1.17" evidence="7"/>
<evidence type="ECO:0000259" key="9">
    <source>
        <dbReference type="Pfam" id="PF00749"/>
    </source>
</evidence>
<comment type="caution">
    <text evidence="11">The sequence shown here is derived from an EMBL/GenBank/DDBJ whole genome shotgun (WGS) entry which is preliminary data.</text>
</comment>